<dbReference type="PANTHER" id="PTHR48479:SF1">
    <property type="entry name" value="NAD(P)H-QUINONE OXIDOREDUCTASE SUBUNIT 6, CHLOROPLASTIC"/>
    <property type="match status" value="1"/>
</dbReference>
<sequence length="54" mass="6329">MVCTSIFVSLITTIPDISWYRLIWTTRPNQIIEQDLISTSQQIGVHLSKYIYKN</sequence>
<dbReference type="EMBL" id="SDMP01000014">
    <property type="protein sequence ID" value="RYR13869.1"/>
    <property type="molecule type" value="Genomic_DNA"/>
</dbReference>
<protein>
    <submittedName>
        <fullName evidence="1">Uncharacterized protein</fullName>
    </submittedName>
</protein>
<dbReference type="InterPro" id="IPR050290">
    <property type="entry name" value="NAD(P)H-Q_Oxidoreduct_6"/>
</dbReference>
<proteinExistence type="predicted"/>
<gene>
    <name evidence="1" type="ORF">Ahy_B04g070631</name>
</gene>
<dbReference type="PANTHER" id="PTHR48479">
    <property type="entry name" value="NAD(P)H-QUINONE OXIDOREDUCTASE SUBUNIT 6, CHLOROPLASTIC"/>
    <property type="match status" value="1"/>
</dbReference>
<keyword evidence="2" id="KW-1185">Reference proteome</keyword>
<name>A0A444ZI32_ARAHY</name>
<reference evidence="1 2" key="1">
    <citation type="submission" date="2019-01" db="EMBL/GenBank/DDBJ databases">
        <title>Sequencing of cultivated peanut Arachis hypogaea provides insights into genome evolution and oil improvement.</title>
        <authorList>
            <person name="Chen X."/>
        </authorList>
    </citation>
    <scope>NUCLEOTIDE SEQUENCE [LARGE SCALE GENOMIC DNA]</scope>
    <source>
        <strain evidence="2">cv. Fuhuasheng</strain>
        <tissue evidence="1">Leaves</tissue>
    </source>
</reference>
<dbReference type="AlphaFoldDB" id="A0A444ZI32"/>
<organism evidence="1 2">
    <name type="scientific">Arachis hypogaea</name>
    <name type="common">Peanut</name>
    <dbReference type="NCBI Taxonomy" id="3818"/>
    <lineage>
        <taxon>Eukaryota</taxon>
        <taxon>Viridiplantae</taxon>
        <taxon>Streptophyta</taxon>
        <taxon>Embryophyta</taxon>
        <taxon>Tracheophyta</taxon>
        <taxon>Spermatophyta</taxon>
        <taxon>Magnoliopsida</taxon>
        <taxon>eudicotyledons</taxon>
        <taxon>Gunneridae</taxon>
        <taxon>Pentapetalae</taxon>
        <taxon>rosids</taxon>
        <taxon>fabids</taxon>
        <taxon>Fabales</taxon>
        <taxon>Fabaceae</taxon>
        <taxon>Papilionoideae</taxon>
        <taxon>50 kb inversion clade</taxon>
        <taxon>dalbergioids sensu lato</taxon>
        <taxon>Dalbergieae</taxon>
        <taxon>Pterocarpus clade</taxon>
        <taxon>Arachis</taxon>
    </lineage>
</organism>
<dbReference type="Proteomes" id="UP000289738">
    <property type="component" value="Chromosome B04"/>
</dbReference>
<accession>A0A444ZI32</accession>
<evidence type="ECO:0000313" key="2">
    <source>
        <dbReference type="Proteomes" id="UP000289738"/>
    </source>
</evidence>
<comment type="caution">
    <text evidence="1">The sequence shown here is derived from an EMBL/GenBank/DDBJ whole genome shotgun (WGS) entry which is preliminary data.</text>
</comment>
<evidence type="ECO:0000313" key="1">
    <source>
        <dbReference type="EMBL" id="RYR13869.1"/>
    </source>
</evidence>